<organism evidence="1 2">
    <name type="scientific">Holotrichia oblita</name>
    <name type="common">Chafer beetle</name>
    <dbReference type="NCBI Taxonomy" id="644536"/>
    <lineage>
        <taxon>Eukaryota</taxon>
        <taxon>Metazoa</taxon>
        <taxon>Ecdysozoa</taxon>
        <taxon>Arthropoda</taxon>
        <taxon>Hexapoda</taxon>
        <taxon>Insecta</taxon>
        <taxon>Pterygota</taxon>
        <taxon>Neoptera</taxon>
        <taxon>Endopterygota</taxon>
        <taxon>Coleoptera</taxon>
        <taxon>Polyphaga</taxon>
        <taxon>Scarabaeiformia</taxon>
        <taxon>Scarabaeidae</taxon>
        <taxon>Melolonthinae</taxon>
        <taxon>Holotrichia</taxon>
    </lineage>
</organism>
<gene>
    <name evidence="1" type="ORF">MML48_4g00001104</name>
</gene>
<sequence length="90" mass="9988">MSSTSKKHANFVSEPMKNKPVTELPGIGETYGDRLSSRGYGEARDVLGQYLTVKGDEKPFRDFVMSNAGANSKSTGECYKAMKEWTNNFL</sequence>
<dbReference type="EMBL" id="CM043018">
    <property type="protein sequence ID" value="KAI4462681.1"/>
    <property type="molecule type" value="Genomic_DNA"/>
</dbReference>
<accession>A0ACB9T7B1</accession>
<evidence type="ECO:0000313" key="2">
    <source>
        <dbReference type="Proteomes" id="UP001056778"/>
    </source>
</evidence>
<protein>
    <submittedName>
        <fullName evidence="1">Barrier to autointegration factor 2</fullName>
    </submittedName>
</protein>
<keyword evidence="2" id="KW-1185">Reference proteome</keyword>
<proteinExistence type="predicted"/>
<reference evidence="1" key="1">
    <citation type="submission" date="2022-04" db="EMBL/GenBank/DDBJ databases">
        <title>Chromosome-scale genome assembly of Holotrichia oblita Faldermann.</title>
        <authorList>
            <person name="Rongchong L."/>
        </authorList>
    </citation>
    <scope>NUCLEOTIDE SEQUENCE</scope>
    <source>
        <strain evidence="1">81SQS9</strain>
    </source>
</reference>
<comment type="caution">
    <text evidence="1">The sequence shown here is derived from an EMBL/GenBank/DDBJ whole genome shotgun (WGS) entry which is preliminary data.</text>
</comment>
<evidence type="ECO:0000313" key="1">
    <source>
        <dbReference type="EMBL" id="KAI4462681.1"/>
    </source>
</evidence>
<name>A0ACB9T7B1_HOLOL</name>
<dbReference type="Proteomes" id="UP001056778">
    <property type="component" value="Chromosome 4"/>
</dbReference>